<evidence type="ECO:0000256" key="2">
    <source>
        <dbReference type="ARBA" id="ARBA00023015"/>
    </source>
</evidence>
<keyword evidence="8" id="KW-1185">Reference proteome</keyword>
<dbReference type="GO" id="GO:0003677">
    <property type="term" value="F:DNA binding"/>
    <property type="evidence" value="ECO:0007669"/>
    <property type="project" value="InterPro"/>
</dbReference>
<dbReference type="Pfam" id="PF08281">
    <property type="entry name" value="Sigma70_r4_2"/>
    <property type="match status" value="1"/>
</dbReference>
<accession>A0A1V9EES6</accession>
<proteinExistence type="inferred from homology"/>
<dbReference type="GO" id="GO:0016987">
    <property type="term" value="F:sigma factor activity"/>
    <property type="evidence" value="ECO:0007669"/>
    <property type="project" value="UniProtKB-KW"/>
</dbReference>
<name>A0A1V9EES6_9BACT</name>
<dbReference type="Gene3D" id="1.10.1740.10">
    <property type="match status" value="1"/>
</dbReference>
<dbReference type="InterPro" id="IPR014327">
    <property type="entry name" value="RNA_pol_sigma70_bacteroid"/>
</dbReference>
<feature type="domain" description="RNA polymerase sigma factor 70 region 4 type 2" evidence="6">
    <location>
        <begin position="124"/>
        <end position="174"/>
    </location>
</feature>
<dbReference type="InterPro" id="IPR014284">
    <property type="entry name" value="RNA_pol_sigma-70_dom"/>
</dbReference>
<evidence type="ECO:0000256" key="1">
    <source>
        <dbReference type="ARBA" id="ARBA00010641"/>
    </source>
</evidence>
<evidence type="ECO:0000256" key="4">
    <source>
        <dbReference type="ARBA" id="ARBA00023163"/>
    </source>
</evidence>
<dbReference type="SUPFAM" id="SSF88946">
    <property type="entry name" value="Sigma2 domain of RNA polymerase sigma factors"/>
    <property type="match status" value="1"/>
</dbReference>
<dbReference type="Pfam" id="PF04542">
    <property type="entry name" value="Sigma70_r2"/>
    <property type="match status" value="1"/>
</dbReference>
<evidence type="ECO:0000313" key="8">
    <source>
        <dbReference type="Proteomes" id="UP000192610"/>
    </source>
</evidence>
<dbReference type="InterPro" id="IPR013249">
    <property type="entry name" value="RNA_pol_sigma70_r4_t2"/>
</dbReference>
<reference evidence="8" key="1">
    <citation type="submission" date="2016-04" db="EMBL/GenBank/DDBJ databases">
        <authorList>
            <person name="Chen L."/>
            <person name="Zhuang W."/>
            <person name="Wang G."/>
        </authorList>
    </citation>
    <scope>NUCLEOTIDE SEQUENCE [LARGE SCALE GENOMIC DNA]</scope>
    <source>
        <strain evidence="8">17621</strain>
    </source>
</reference>
<dbReference type="PANTHER" id="PTHR43133:SF46">
    <property type="entry name" value="RNA POLYMERASE SIGMA-70 FACTOR ECF SUBFAMILY"/>
    <property type="match status" value="1"/>
</dbReference>
<organism evidence="7 8">
    <name type="scientific">Niastella yeongjuensis</name>
    <dbReference type="NCBI Taxonomy" id="354355"/>
    <lineage>
        <taxon>Bacteria</taxon>
        <taxon>Pseudomonadati</taxon>
        <taxon>Bacteroidota</taxon>
        <taxon>Chitinophagia</taxon>
        <taxon>Chitinophagales</taxon>
        <taxon>Chitinophagaceae</taxon>
        <taxon>Niastella</taxon>
    </lineage>
</organism>
<keyword evidence="3" id="KW-0731">Sigma factor</keyword>
<evidence type="ECO:0000259" key="6">
    <source>
        <dbReference type="Pfam" id="PF08281"/>
    </source>
</evidence>
<sequence length="189" mass="22481">MVKYSALTDLELVALLNKGDQLAYTEIFERYKILLYRHAFHILSDHEAVNDFIQELFLDIWQKHESLQITVSLTAYLFQSVRNRIFDYIAHKKVANKYLQFIREFAEKGDYITDETIRARELSQIIEKEIAALPEKMRKVFELSRDTRLSYKQIGEQLNISDKTVKQQVYNAVKILRLKINSFLFFIHL</sequence>
<dbReference type="CDD" id="cd06171">
    <property type="entry name" value="Sigma70_r4"/>
    <property type="match status" value="1"/>
</dbReference>
<comment type="caution">
    <text evidence="7">The sequence shown here is derived from an EMBL/GenBank/DDBJ whole genome shotgun (WGS) entry which is preliminary data.</text>
</comment>
<dbReference type="Gene3D" id="1.10.10.10">
    <property type="entry name" value="Winged helix-like DNA-binding domain superfamily/Winged helix DNA-binding domain"/>
    <property type="match status" value="1"/>
</dbReference>
<gene>
    <name evidence="7" type="ORF">A4H97_08785</name>
</gene>
<dbReference type="PANTHER" id="PTHR43133">
    <property type="entry name" value="RNA POLYMERASE ECF-TYPE SIGMA FACTO"/>
    <property type="match status" value="1"/>
</dbReference>
<dbReference type="InterPro" id="IPR013325">
    <property type="entry name" value="RNA_pol_sigma_r2"/>
</dbReference>
<feature type="domain" description="RNA polymerase sigma-70 region 2" evidence="5">
    <location>
        <begin position="27"/>
        <end position="92"/>
    </location>
</feature>
<dbReference type="InterPro" id="IPR039425">
    <property type="entry name" value="RNA_pol_sigma-70-like"/>
</dbReference>
<evidence type="ECO:0000259" key="5">
    <source>
        <dbReference type="Pfam" id="PF04542"/>
    </source>
</evidence>
<keyword evidence="2" id="KW-0805">Transcription regulation</keyword>
<comment type="similarity">
    <text evidence="1">Belongs to the sigma-70 factor family. ECF subfamily.</text>
</comment>
<dbReference type="SUPFAM" id="SSF88659">
    <property type="entry name" value="Sigma3 and sigma4 domains of RNA polymerase sigma factors"/>
    <property type="match status" value="1"/>
</dbReference>
<evidence type="ECO:0000256" key="3">
    <source>
        <dbReference type="ARBA" id="ARBA00023082"/>
    </source>
</evidence>
<keyword evidence="4" id="KW-0804">Transcription</keyword>
<dbReference type="STRING" id="354355.SAMN05660816_03789"/>
<dbReference type="RefSeq" id="WP_081202513.1">
    <property type="nucleotide sequence ID" value="NZ_FOCZ01000006.1"/>
</dbReference>
<dbReference type="Proteomes" id="UP000192610">
    <property type="component" value="Unassembled WGS sequence"/>
</dbReference>
<dbReference type="NCBIfam" id="TIGR02937">
    <property type="entry name" value="sigma70-ECF"/>
    <property type="match status" value="1"/>
</dbReference>
<protein>
    <submittedName>
        <fullName evidence="7">RNA polymerase subunit sigma-70</fullName>
    </submittedName>
</protein>
<dbReference type="AlphaFoldDB" id="A0A1V9EES6"/>
<dbReference type="GO" id="GO:0006352">
    <property type="term" value="P:DNA-templated transcription initiation"/>
    <property type="evidence" value="ECO:0007669"/>
    <property type="project" value="InterPro"/>
</dbReference>
<dbReference type="InterPro" id="IPR036388">
    <property type="entry name" value="WH-like_DNA-bd_sf"/>
</dbReference>
<dbReference type="InterPro" id="IPR007627">
    <property type="entry name" value="RNA_pol_sigma70_r2"/>
</dbReference>
<dbReference type="EMBL" id="LVXG01000034">
    <property type="protein sequence ID" value="OQP44464.1"/>
    <property type="molecule type" value="Genomic_DNA"/>
</dbReference>
<dbReference type="NCBIfam" id="TIGR02985">
    <property type="entry name" value="Sig70_bacteroi1"/>
    <property type="match status" value="1"/>
</dbReference>
<evidence type="ECO:0000313" key="7">
    <source>
        <dbReference type="EMBL" id="OQP44464.1"/>
    </source>
</evidence>
<dbReference type="OrthoDB" id="659569at2"/>
<dbReference type="InterPro" id="IPR013324">
    <property type="entry name" value="RNA_pol_sigma_r3/r4-like"/>
</dbReference>